<protein>
    <recommendedName>
        <fullName evidence="4">PHD-type domain-containing protein</fullName>
    </recommendedName>
</protein>
<dbReference type="PANTHER" id="PTHR46201">
    <property type="entry name" value="PHD FINGER PROTEIN MALE MEIOCYTE DEATH 1-RELATED"/>
    <property type="match status" value="1"/>
</dbReference>
<dbReference type="Proteomes" id="UP000017836">
    <property type="component" value="Unassembled WGS sequence"/>
</dbReference>
<evidence type="ECO:0000313" key="5">
    <source>
        <dbReference type="EMBL" id="ERN12716.1"/>
    </source>
</evidence>
<organism evidence="5 6">
    <name type="scientific">Amborella trichopoda</name>
    <dbReference type="NCBI Taxonomy" id="13333"/>
    <lineage>
        <taxon>Eukaryota</taxon>
        <taxon>Viridiplantae</taxon>
        <taxon>Streptophyta</taxon>
        <taxon>Embryophyta</taxon>
        <taxon>Tracheophyta</taxon>
        <taxon>Spermatophyta</taxon>
        <taxon>Magnoliopsida</taxon>
        <taxon>Amborellales</taxon>
        <taxon>Amborellaceae</taxon>
        <taxon>Amborella</taxon>
    </lineage>
</organism>
<dbReference type="GO" id="GO:0008270">
    <property type="term" value="F:zinc ion binding"/>
    <property type="evidence" value="ECO:0007669"/>
    <property type="project" value="UniProtKB-KW"/>
</dbReference>
<dbReference type="InterPro" id="IPR011011">
    <property type="entry name" value="Znf_FYVE_PHD"/>
</dbReference>
<dbReference type="PANTHER" id="PTHR46201:SF9">
    <property type="entry name" value="PHD FINGER PROTEIN MALE MEIOCYTE DEATH 1"/>
    <property type="match status" value="1"/>
</dbReference>
<dbReference type="InterPro" id="IPR019787">
    <property type="entry name" value="Znf_PHD-finger"/>
</dbReference>
<feature type="domain" description="PHD-type" evidence="4">
    <location>
        <begin position="30"/>
        <end position="72"/>
    </location>
</feature>
<dbReference type="AlphaFoldDB" id="W1PXV2"/>
<dbReference type="EMBL" id="KI392605">
    <property type="protein sequence ID" value="ERN12716.1"/>
    <property type="molecule type" value="Genomic_DNA"/>
</dbReference>
<keyword evidence="1" id="KW-0479">Metal-binding</keyword>
<evidence type="ECO:0000259" key="4">
    <source>
        <dbReference type="Pfam" id="PF00628"/>
    </source>
</evidence>
<keyword evidence="3" id="KW-0862">Zinc</keyword>
<dbReference type="STRING" id="13333.W1PXV2"/>
<evidence type="ECO:0000313" key="6">
    <source>
        <dbReference type="Proteomes" id="UP000017836"/>
    </source>
</evidence>
<dbReference type="Gene3D" id="3.30.40.10">
    <property type="entry name" value="Zinc/RING finger domain, C3HC4 (zinc finger)"/>
    <property type="match status" value="1"/>
</dbReference>
<accession>W1PXV2</accession>
<dbReference type="eggNOG" id="KOG1844">
    <property type="taxonomic scope" value="Eukaryota"/>
</dbReference>
<dbReference type="Pfam" id="PF00628">
    <property type="entry name" value="PHD"/>
    <property type="match status" value="1"/>
</dbReference>
<sequence>MGVWVRGKGAERGAASLKYEGGAKEWRVECECGARDDDGERMVACDLCEVWQHTRCLCIPDAEEVAHLFFCDRRAALS</sequence>
<keyword evidence="2" id="KW-0863">Zinc-finger</keyword>
<keyword evidence="6" id="KW-1185">Reference proteome</keyword>
<evidence type="ECO:0000256" key="3">
    <source>
        <dbReference type="ARBA" id="ARBA00022833"/>
    </source>
</evidence>
<gene>
    <name evidence="5" type="ORF">AMTR_s00043p00041500</name>
</gene>
<evidence type="ECO:0000256" key="2">
    <source>
        <dbReference type="ARBA" id="ARBA00022771"/>
    </source>
</evidence>
<dbReference type="OMA" id="KEWRVEC"/>
<dbReference type="Gramene" id="ERN12716">
    <property type="protein sequence ID" value="ERN12716"/>
    <property type="gene ID" value="AMTR_s00043p00041500"/>
</dbReference>
<name>W1PXV2_AMBTC</name>
<proteinExistence type="predicted"/>
<dbReference type="SUPFAM" id="SSF57903">
    <property type="entry name" value="FYVE/PHD zinc finger"/>
    <property type="match status" value="1"/>
</dbReference>
<reference evidence="6" key="1">
    <citation type="journal article" date="2013" name="Science">
        <title>The Amborella genome and the evolution of flowering plants.</title>
        <authorList>
            <consortium name="Amborella Genome Project"/>
        </authorList>
    </citation>
    <scope>NUCLEOTIDE SEQUENCE [LARGE SCALE GENOMIC DNA]</scope>
</reference>
<dbReference type="HOGENOM" id="CLU_2625261_0_0_1"/>
<dbReference type="InterPro" id="IPR013083">
    <property type="entry name" value="Znf_RING/FYVE/PHD"/>
</dbReference>
<evidence type="ECO:0000256" key="1">
    <source>
        <dbReference type="ARBA" id="ARBA00022723"/>
    </source>
</evidence>